<reference evidence="2" key="1">
    <citation type="submission" date="2016-11" db="UniProtKB">
        <authorList>
            <consortium name="WormBaseParasite"/>
        </authorList>
    </citation>
    <scope>IDENTIFICATION</scope>
</reference>
<proteinExistence type="predicted"/>
<keyword evidence="1" id="KW-1185">Reference proteome</keyword>
<name>A0A1I8A6P4_9BILA</name>
<dbReference type="WBParaSite" id="L893_g33412.t1">
    <property type="protein sequence ID" value="L893_g33412.t1"/>
    <property type="gene ID" value="L893_g33412"/>
</dbReference>
<evidence type="ECO:0000313" key="2">
    <source>
        <dbReference type="WBParaSite" id="L893_g33412.t1"/>
    </source>
</evidence>
<accession>A0A1I8A6P4</accession>
<organism evidence="1 2">
    <name type="scientific">Steinernema glaseri</name>
    <dbReference type="NCBI Taxonomy" id="37863"/>
    <lineage>
        <taxon>Eukaryota</taxon>
        <taxon>Metazoa</taxon>
        <taxon>Ecdysozoa</taxon>
        <taxon>Nematoda</taxon>
        <taxon>Chromadorea</taxon>
        <taxon>Rhabditida</taxon>
        <taxon>Tylenchina</taxon>
        <taxon>Panagrolaimomorpha</taxon>
        <taxon>Strongyloidoidea</taxon>
        <taxon>Steinernematidae</taxon>
        <taxon>Steinernema</taxon>
    </lineage>
</organism>
<evidence type="ECO:0000313" key="1">
    <source>
        <dbReference type="Proteomes" id="UP000095287"/>
    </source>
</evidence>
<protein>
    <submittedName>
        <fullName evidence="2">Uncharacterized protein</fullName>
    </submittedName>
</protein>
<sequence>MPICGRALSGALSGSPPLERDLRSVVRDVQMWNLGGDEDLYTFFDFRLLLTRDSPSSREWGAVTGSNGQTNKIFR</sequence>
<dbReference type="AlphaFoldDB" id="A0A1I8A6P4"/>
<dbReference type="Proteomes" id="UP000095287">
    <property type="component" value="Unplaced"/>
</dbReference>